<feature type="transmembrane region" description="Helical" evidence="1">
    <location>
        <begin position="49"/>
        <end position="67"/>
    </location>
</feature>
<feature type="transmembrane region" description="Helical" evidence="1">
    <location>
        <begin position="25"/>
        <end position="43"/>
    </location>
</feature>
<evidence type="ECO:0000313" key="2">
    <source>
        <dbReference type="EMBL" id="UXI66690.1"/>
    </source>
</evidence>
<keyword evidence="1" id="KW-0812">Transmembrane</keyword>
<dbReference type="Pfam" id="PF06127">
    <property type="entry name" value="Mpo1-like"/>
    <property type="match status" value="1"/>
</dbReference>
<keyword evidence="3" id="KW-1185">Reference proteome</keyword>
<dbReference type="InterPro" id="IPR009305">
    <property type="entry name" value="Mpo1-like"/>
</dbReference>
<gene>
    <name evidence="2" type="ORF">N4264_18310</name>
</gene>
<accession>A0ABY6BA05</accession>
<name>A0ABY6BA05_9GAMM</name>
<dbReference type="EMBL" id="CP104694">
    <property type="protein sequence ID" value="UXI66690.1"/>
    <property type="molecule type" value="Genomic_DNA"/>
</dbReference>
<proteinExistence type="predicted"/>
<protein>
    <submittedName>
        <fullName evidence="2">DUF962 domain-containing protein</fullName>
    </submittedName>
</protein>
<dbReference type="Proteomes" id="UP001064632">
    <property type="component" value="Chromosome"/>
</dbReference>
<evidence type="ECO:0000313" key="3">
    <source>
        <dbReference type="Proteomes" id="UP001064632"/>
    </source>
</evidence>
<keyword evidence="1" id="KW-0472">Membrane</keyword>
<sequence length="125" mass="13639">MAREGGLIRWQWQGYDRNHRDRLNLVLHMLAVPAFIAGVLAAVTSLVHGQWLAAGVSVVVAVAAFAVQGVGHKREAEAPIPFDGPADFIGRVLIEQFITFPRFVLSGGWLNNLISADSNSRNRHG</sequence>
<reference evidence="2" key="1">
    <citation type="submission" date="2022-09" db="EMBL/GenBank/DDBJ databases">
        <title>Tahibacter sp. nov., isolated from a fresh water.</title>
        <authorList>
            <person name="Baek J.H."/>
            <person name="Lee J.K."/>
            <person name="Kim J.M."/>
            <person name="Jeon C.O."/>
        </authorList>
    </citation>
    <scope>NUCLEOTIDE SEQUENCE</scope>
    <source>
        <strain evidence="2">W38</strain>
    </source>
</reference>
<keyword evidence="1" id="KW-1133">Transmembrane helix</keyword>
<dbReference type="RefSeq" id="WP_261693670.1">
    <property type="nucleotide sequence ID" value="NZ_CP104694.1"/>
</dbReference>
<organism evidence="2 3">
    <name type="scientific">Tahibacter amnicola</name>
    <dbReference type="NCBI Taxonomy" id="2976241"/>
    <lineage>
        <taxon>Bacteria</taxon>
        <taxon>Pseudomonadati</taxon>
        <taxon>Pseudomonadota</taxon>
        <taxon>Gammaproteobacteria</taxon>
        <taxon>Lysobacterales</taxon>
        <taxon>Rhodanobacteraceae</taxon>
        <taxon>Tahibacter</taxon>
    </lineage>
</organism>
<evidence type="ECO:0000256" key="1">
    <source>
        <dbReference type="SAM" id="Phobius"/>
    </source>
</evidence>